<dbReference type="eggNOG" id="COG3547">
    <property type="taxonomic scope" value="Bacteria"/>
</dbReference>
<dbReference type="HOGENOM" id="CLU_036902_4_1_0"/>
<dbReference type="Pfam" id="PF02371">
    <property type="entry name" value="Transposase_20"/>
    <property type="match status" value="1"/>
</dbReference>
<accession>C0QMU5</accession>
<evidence type="ECO:0000313" key="4">
    <source>
        <dbReference type="EMBL" id="ACN29512.1"/>
    </source>
</evidence>
<dbReference type="InterPro" id="IPR002525">
    <property type="entry name" value="Transp_IS110-like_N"/>
</dbReference>
<sequence>MKQKSINKKISRITQDTLIVGIDVAKRTHWIRMMDFRGIDLIKPFKINNTMDGIKMLEEKIKSVKEENKLNKVVLGMEPSGHYWKVLAWQMKISKEIDYLVGVNPYHVKKSKEFDDNSPGKSDRKDAGVIARLIRDGRYFDIYLPEDIYGELRVITTTREQLVNKRKNAKNMVISVMDEYFPEYEKIYKNIFSEGSIKLLKTHPFPKEIIEVGIEEIEKVLKKSTNGKDWKSRAQKIYESAKKSIGVREGQKSAKIKLRMLLEEIEFLTSQIEELEKEMEELVEETEEGEYIKSVPGIGPIMTAVILGEIGDINRFKSWKEIRKLAGLNLYEISSGEHKGKTRITKRGRPLLRKIIYLMAQTTLKHNHEIRKKYEQLRRREKNPLKVVQALIAIGLKMIRIVFKLAKSKIKYEPEKVYV</sequence>
<dbReference type="PANTHER" id="PTHR33055">
    <property type="entry name" value="TRANSPOSASE FOR INSERTION SEQUENCE ELEMENT IS1111A"/>
    <property type="match status" value="1"/>
</dbReference>
<dbReference type="InterPro" id="IPR047650">
    <property type="entry name" value="Transpos_IS110"/>
</dbReference>
<evidence type="ECO:0000313" key="6">
    <source>
        <dbReference type="EMBL" id="ACN29535.1"/>
    </source>
</evidence>
<dbReference type="Pfam" id="PF01548">
    <property type="entry name" value="DEDD_Tnp_IS110"/>
    <property type="match status" value="1"/>
</dbReference>
<dbReference type="InterPro" id="IPR003346">
    <property type="entry name" value="Transposase_20"/>
</dbReference>
<feature type="domain" description="Transposase IS110-like N-terminal" evidence="2">
    <location>
        <begin position="20"/>
        <end position="182"/>
    </location>
</feature>
<evidence type="ECO:0000259" key="3">
    <source>
        <dbReference type="Pfam" id="PF02371"/>
    </source>
</evidence>
<dbReference type="KEGG" id="taf:THA_2024"/>
<dbReference type="GO" id="GO:0003677">
    <property type="term" value="F:DNA binding"/>
    <property type="evidence" value="ECO:0007669"/>
    <property type="project" value="InterPro"/>
</dbReference>
<evidence type="ECO:0000313" key="5">
    <source>
        <dbReference type="EMBL" id="ACN29517.1"/>
    </source>
</evidence>
<keyword evidence="1" id="KW-0175">Coiled coil</keyword>
<dbReference type="NCBIfam" id="NF033542">
    <property type="entry name" value="transpos_IS110"/>
    <property type="match status" value="1"/>
</dbReference>
<dbReference type="EMBL" id="CP001185">
    <property type="protein sequence ID" value="ACN29535.1"/>
    <property type="molecule type" value="Genomic_DNA"/>
</dbReference>
<dbReference type="PANTHER" id="PTHR33055:SF13">
    <property type="entry name" value="TRANSPOSASE"/>
    <property type="match status" value="1"/>
</dbReference>
<proteinExistence type="predicted"/>
<dbReference type="OrthoDB" id="9790935at2"/>
<dbReference type="GO" id="GO:0004803">
    <property type="term" value="F:transposase activity"/>
    <property type="evidence" value="ECO:0007669"/>
    <property type="project" value="InterPro"/>
</dbReference>
<dbReference type="KEGG" id="taf:THA_2042"/>
<name>C0QMU5_THEAB</name>
<dbReference type="GO" id="GO:0006313">
    <property type="term" value="P:DNA transposition"/>
    <property type="evidence" value="ECO:0007669"/>
    <property type="project" value="InterPro"/>
</dbReference>
<reference evidence="4 7" key="1">
    <citation type="journal article" date="2009" name="J. Bacteriol.">
        <title>The genome of Thermosipho africanus TCF52B: lateral genetic connections to the Firmicutes and Archaea.</title>
        <authorList>
            <person name="Nesboe C.L."/>
            <person name="Bapteste E."/>
            <person name="Curtis B."/>
            <person name="Dahle H."/>
            <person name="Lopez P."/>
            <person name="Macleod D."/>
            <person name="Dlutek M."/>
            <person name="Bowman S."/>
            <person name="Zhaxybayeva O."/>
            <person name="Birkeland N.-K."/>
            <person name="Doolittle W.F."/>
        </authorList>
    </citation>
    <scope>NUCLEOTIDE SEQUENCE [LARGE SCALE GENOMIC DNA]</scope>
    <source>
        <strain evidence="4 7">TCF52B</strain>
    </source>
</reference>
<dbReference type="KEGG" id="taf:THA_2019"/>
<dbReference type="RefSeq" id="WP_012580547.1">
    <property type="nucleotide sequence ID" value="NC_011653.1"/>
</dbReference>
<evidence type="ECO:0000256" key="1">
    <source>
        <dbReference type="SAM" id="Coils"/>
    </source>
</evidence>
<keyword evidence="7" id="KW-1185">Reference proteome</keyword>
<dbReference type="STRING" id="484019.THA_2019"/>
<dbReference type="AlphaFoldDB" id="C0QMU5"/>
<evidence type="ECO:0000313" key="7">
    <source>
        <dbReference type="Proteomes" id="UP000002453"/>
    </source>
</evidence>
<feature type="coiled-coil region" evidence="1">
    <location>
        <begin position="258"/>
        <end position="292"/>
    </location>
</feature>
<protein>
    <submittedName>
        <fullName evidence="4">Transposase</fullName>
    </submittedName>
</protein>
<dbReference type="Proteomes" id="UP000002453">
    <property type="component" value="Chromosome"/>
</dbReference>
<organism evidence="4 7">
    <name type="scientific">Thermosipho africanus (strain TCF52B)</name>
    <dbReference type="NCBI Taxonomy" id="484019"/>
    <lineage>
        <taxon>Bacteria</taxon>
        <taxon>Thermotogati</taxon>
        <taxon>Thermotogota</taxon>
        <taxon>Thermotogae</taxon>
        <taxon>Thermotogales</taxon>
        <taxon>Fervidobacteriaceae</taxon>
        <taxon>Thermosipho</taxon>
    </lineage>
</organism>
<feature type="domain" description="Transposase IS116/IS110/IS902 C-terminal" evidence="3">
    <location>
        <begin position="290"/>
        <end position="375"/>
    </location>
</feature>
<evidence type="ECO:0000259" key="2">
    <source>
        <dbReference type="Pfam" id="PF01548"/>
    </source>
</evidence>
<dbReference type="EMBL" id="CP001185">
    <property type="protein sequence ID" value="ACN29517.1"/>
    <property type="molecule type" value="Genomic_DNA"/>
</dbReference>
<dbReference type="EMBL" id="CP001185">
    <property type="protein sequence ID" value="ACN29512.1"/>
    <property type="molecule type" value="Genomic_DNA"/>
</dbReference>
<gene>
    <name evidence="4" type="ordered locus">THA_2019</name>
    <name evidence="5" type="ordered locus">THA_2024</name>
    <name evidence="6" type="ordered locus">THA_2042</name>
</gene>